<dbReference type="RefSeq" id="WP_248936145.1">
    <property type="nucleotide sequence ID" value="NZ_JAKILF010000004.1"/>
</dbReference>
<gene>
    <name evidence="1" type="ORF">ACFOE0_15785</name>
</gene>
<dbReference type="Proteomes" id="UP001595621">
    <property type="component" value="Unassembled WGS sequence"/>
</dbReference>
<dbReference type="EMBL" id="JBHRTD010000017">
    <property type="protein sequence ID" value="MFC3139630.1"/>
    <property type="molecule type" value="Genomic_DNA"/>
</dbReference>
<proteinExistence type="predicted"/>
<accession>A0ABV7GHZ4</accession>
<protein>
    <submittedName>
        <fullName evidence="1">Uncharacterized protein</fullName>
    </submittedName>
</protein>
<organism evidence="1 2">
    <name type="scientific">Shewanella submarina</name>
    <dbReference type="NCBI Taxonomy" id="2016376"/>
    <lineage>
        <taxon>Bacteria</taxon>
        <taxon>Pseudomonadati</taxon>
        <taxon>Pseudomonadota</taxon>
        <taxon>Gammaproteobacteria</taxon>
        <taxon>Alteromonadales</taxon>
        <taxon>Shewanellaceae</taxon>
        <taxon>Shewanella</taxon>
    </lineage>
</organism>
<reference evidence="2" key="1">
    <citation type="journal article" date="2019" name="Int. J. Syst. Evol. Microbiol.">
        <title>The Global Catalogue of Microorganisms (GCM) 10K type strain sequencing project: providing services to taxonomists for standard genome sequencing and annotation.</title>
        <authorList>
            <consortium name="The Broad Institute Genomics Platform"/>
            <consortium name="The Broad Institute Genome Sequencing Center for Infectious Disease"/>
            <person name="Wu L."/>
            <person name="Ma J."/>
        </authorList>
    </citation>
    <scope>NUCLEOTIDE SEQUENCE [LARGE SCALE GENOMIC DNA]</scope>
    <source>
        <strain evidence="2">KCTC 52277</strain>
    </source>
</reference>
<name>A0ABV7GHZ4_9GAMM</name>
<keyword evidence="2" id="KW-1185">Reference proteome</keyword>
<sequence>MGNLEEKVRRAWELLAAALGDDLKLIQEEVLRGESQLMEWGGGEFYTVTRAEVMSHGNELVIVAAAGKNSLVHLAEIHRHAKAQGFASTRIHTKKPDAMLRMSESKGLGYAQAETVLRAALHG</sequence>
<comment type="caution">
    <text evidence="1">The sequence shown here is derived from an EMBL/GenBank/DDBJ whole genome shotgun (WGS) entry which is preliminary data.</text>
</comment>
<evidence type="ECO:0000313" key="2">
    <source>
        <dbReference type="Proteomes" id="UP001595621"/>
    </source>
</evidence>
<evidence type="ECO:0000313" key="1">
    <source>
        <dbReference type="EMBL" id="MFC3139630.1"/>
    </source>
</evidence>